<dbReference type="RefSeq" id="WP_174135689.1">
    <property type="nucleotide sequence ID" value="NZ_JABUFE010000002.1"/>
</dbReference>
<dbReference type="Proteomes" id="UP000777935">
    <property type="component" value="Unassembled WGS sequence"/>
</dbReference>
<sequence length="149" mass="16770">MDKITAMFHLSQPTIEALQKIAAEEGVEAGDIVRDAIKRDLFRRSRAKKSVRTDERLVAPLRALLADDFAFATGWKDLQARLSVKGYMLQEAGAGLALFEIGNNRRVAKASDFGTSYTKLMRRFNAPFPGHSHIYIFERDIARSAARDR</sequence>
<protein>
    <recommendedName>
        <fullName evidence="3">Ribbon-helix-helix protein CopG domain-containing protein</fullName>
    </recommendedName>
</protein>
<gene>
    <name evidence="1" type="ORF">HRQ87_04495</name>
</gene>
<reference evidence="1 2" key="1">
    <citation type="submission" date="2020-06" db="EMBL/GenBank/DDBJ databases">
        <title>Sulfitobacter algicola sp. nov., isolated from green algae.</title>
        <authorList>
            <person name="Wang C."/>
        </authorList>
    </citation>
    <scope>NUCLEOTIDE SEQUENCE [LARGE SCALE GENOMIC DNA]</scope>
    <source>
        <strain evidence="1 2">1151</strain>
    </source>
</reference>
<dbReference type="EMBL" id="JABUFE010000002">
    <property type="protein sequence ID" value="NSX54057.1"/>
    <property type="molecule type" value="Genomic_DNA"/>
</dbReference>
<evidence type="ECO:0000313" key="1">
    <source>
        <dbReference type="EMBL" id="NSX54057.1"/>
    </source>
</evidence>
<evidence type="ECO:0008006" key="3">
    <source>
        <dbReference type="Google" id="ProtNLM"/>
    </source>
</evidence>
<comment type="caution">
    <text evidence="1">The sequence shown here is derived from an EMBL/GenBank/DDBJ whole genome shotgun (WGS) entry which is preliminary data.</text>
</comment>
<organism evidence="1 2">
    <name type="scientific">Parasulfitobacter algicola</name>
    <dbReference type="NCBI Taxonomy" id="2614809"/>
    <lineage>
        <taxon>Bacteria</taxon>
        <taxon>Pseudomonadati</taxon>
        <taxon>Pseudomonadota</taxon>
        <taxon>Alphaproteobacteria</taxon>
        <taxon>Rhodobacterales</taxon>
        <taxon>Roseobacteraceae</taxon>
        <taxon>Parasulfitobacter</taxon>
    </lineage>
</organism>
<name>A0ABX2IMF0_9RHOB</name>
<keyword evidence="2" id="KW-1185">Reference proteome</keyword>
<proteinExistence type="predicted"/>
<evidence type="ECO:0000313" key="2">
    <source>
        <dbReference type="Proteomes" id="UP000777935"/>
    </source>
</evidence>
<accession>A0ABX2IMF0</accession>